<reference evidence="2" key="1">
    <citation type="submission" date="2022-11" db="UniProtKB">
        <authorList>
            <consortium name="WormBaseParasite"/>
        </authorList>
    </citation>
    <scope>IDENTIFICATION</scope>
</reference>
<dbReference type="AlphaFoldDB" id="A0A914L6S0"/>
<organism evidence="1 2">
    <name type="scientific">Meloidogyne incognita</name>
    <name type="common">Southern root-knot nematode worm</name>
    <name type="synonym">Oxyuris incognita</name>
    <dbReference type="NCBI Taxonomy" id="6306"/>
    <lineage>
        <taxon>Eukaryota</taxon>
        <taxon>Metazoa</taxon>
        <taxon>Ecdysozoa</taxon>
        <taxon>Nematoda</taxon>
        <taxon>Chromadorea</taxon>
        <taxon>Rhabditida</taxon>
        <taxon>Tylenchina</taxon>
        <taxon>Tylenchomorpha</taxon>
        <taxon>Tylenchoidea</taxon>
        <taxon>Meloidogynidae</taxon>
        <taxon>Meloidogyninae</taxon>
        <taxon>Meloidogyne</taxon>
        <taxon>Meloidogyne incognita group</taxon>
    </lineage>
</organism>
<keyword evidence="1" id="KW-1185">Reference proteome</keyword>
<dbReference type="WBParaSite" id="Minc3s00292g09551">
    <property type="protein sequence ID" value="Minc3s00292g09551"/>
    <property type="gene ID" value="Minc3s00292g09551"/>
</dbReference>
<sequence length="454" mass="52134">MNSEIVRGMEANGWGGYENDNWPVRLAVKRSVKIISEGEDKQTLLAGVSSFGVSGTIACAIISLNRSIETKQIQQLHYQIKQTCSKKWQRILPLSTHSENSMKKFLEKYLKFLKNEKEWNFNEICVAASYLRGKNVKNPLLNVRAVIILPDVDGSGDVKEEEPIIVRKDNLTCINYRLGFWPKIAWTLYEQVSAYKDSLELILNKLGINKQLKEIRNPSIIKLADAFGRFKMLIEFGIIKEGDEIINKKNNLAINLFRELIWAKEENELTKDKIIKCIEEIKKNSNIGEKYATTKQTKKPTPTSTSKLIIGPVQSNPAYSFASIETPSDLQQLIASSFRIGKEIKWPKINQIPTKYLPLLNLINLPKYSFDRQKRFWILKDDFELNKDDGCHPLLGNCVNRGNDFVKFESLLCEKRMPWLIFNRSRPEQPEAFGNQKSLRGRECRVSGFAEVEP</sequence>
<name>A0A914L6S0_MELIC</name>
<dbReference type="Proteomes" id="UP000887563">
    <property type="component" value="Unplaced"/>
</dbReference>
<evidence type="ECO:0000313" key="2">
    <source>
        <dbReference type="WBParaSite" id="Minc3s00292g09551"/>
    </source>
</evidence>
<evidence type="ECO:0000313" key="1">
    <source>
        <dbReference type="Proteomes" id="UP000887563"/>
    </source>
</evidence>
<dbReference type="InterPro" id="IPR016039">
    <property type="entry name" value="Thiolase-like"/>
</dbReference>
<dbReference type="Gene3D" id="3.40.47.10">
    <property type="match status" value="1"/>
</dbReference>
<dbReference type="GO" id="GO:0016746">
    <property type="term" value="F:acyltransferase activity"/>
    <property type="evidence" value="ECO:0007669"/>
    <property type="project" value="InterPro"/>
</dbReference>
<proteinExistence type="predicted"/>
<protein>
    <submittedName>
        <fullName evidence="2">PNPLA domain-containing protein</fullName>
    </submittedName>
</protein>
<accession>A0A914L6S0</accession>